<accession>A0A941F9S3</accession>
<name>A0A941F9S3_9BACT</name>
<reference evidence="2" key="2">
    <citation type="submission" date="2021-04" db="EMBL/GenBank/DDBJ databases">
        <authorList>
            <person name="Zhang T."/>
            <person name="Zhang Y."/>
            <person name="Lu D."/>
            <person name="Zuo D."/>
            <person name="Du Z."/>
        </authorList>
    </citation>
    <scope>NUCLEOTIDE SEQUENCE</scope>
    <source>
        <strain evidence="2">JR1</strain>
    </source>
</reference>
<evidence type="ECO:0000313" key="2">
    <source>
        <dbReference type="EMBL" id="MBR8537769.1"/>
    </source>
</evidence>
<evidence type="ECO:0000313" key="3">
    <source>
        <dbReference type="Proteomes" id="UP000679220"/>
    </source>
</evidence>
<dbReference type="EMBL" id="JAGTAR010000039">
    <property type="protein sequence ID" value="MBR8537769.1"/>
    <property type="molecule type" value="Genomic_DNA"/>
</dbReference>
<protein>
    <recommendedName>
        <fullName evidence="1">UPF0246 protein KDU71_19515</fullName>
    </recommendedName>
</protein>
<organism evidence="2 3">
    <name type="scientific">Carboxylicivirga sediminis</name>
    <dbReference type="NCBI Taxonomy" id="2006564"/>
    <lineage>
        <taxon>Bacteria</taxon>
        <taxon>Pseudomonadati</taxon>
        <taxon>Bacteroidota</taxon>
        <taxon>Bacteroidia</taxon>
        <taxon>Marinilabiliales</taxon>
        <taxon>Marinilabiliaceae</taxon>
        <taxon>Carboxylicivirga</taxon>
    </lineage>
</organism>
<dbReference type="RefSeq" id="WP_212192794.1">
    <property type="nucleotide sequence ID" value="NZ_JAGTAR010000039.1"/>
</dbReference>
<dbReference type="AlphaFoldDB" id="A0A941F9S3"/>
<dbReference type="InterPro" id="IPR005583">
    <property type="entry name" value="YaaA"/>
</dbReference>
<dbReference type="PANTHER" id="PTHR30283:SF4">
    <property type="entry name" value="PEROXIDE STRESS RESISTANCE PROTEIN YAAA"/>
    <property type="match status" value="1"/>
</dbReference>
<reference evidence="2" key="1">
    <citation type="journal article" date="2018" name="Int. J. Syst. Evol. Microbiol.">
        <title>Carboxylicivirga sediminis sp. nov., isolated from coastal sediment.</title>
        <authorList>
            <person name="Wang F.Q."/>
            <person name="Ren L.H."/>
            <person name="Zou R.J."/>
            <person name="Sun Y.Z."/>
            <person name="Liu X.J."/>
            <person name="Jiang F."/>
            <person name="Liu L.J."/>
        </authorList>
    </citation>
    <scope>NUCLEOTIDE SEQUENCE</scope>
    <source>
        <strain evidence="2">JR1</strain>
    </source>
</reference>
<dbReference type="NCBIfam" id="NF002542">
    <property type="entry name" value="PRK02101.1-3"/>
    <property type="match status" value="1"/>
</dbReference>
<dbReference type="PANTHER" id="PTHR30283">
    <property type="entry name" value="PEROXIDE STRESS RESPONSE PROTEIN YAAA"/>
    <property type="match status" value="1"/>
</dbReference>
<evidence type="ECO:0000256" key="1">
    <source>
        <dbReference type="HAMAP-Rule" id="MF_00652"/>
    </source>
</evidence>
<keyword evidence="3" id="KW-1185">Reference proteome</keyword>
<comment type="similarity">
    <text evidence="1">Belongs to the UPF0246 family.</text>
</comment>
<proteinExistence type="inferred from homology"/>
<dbReference type="Proteomes" id="UP000679220">
    <property type="component" value="Unassembled WGS sequence"/>
</dbReference>
<dbReference type="Pfam" id="PF03883">
    <property type="entry name" value="H2O2_YaaD"/>
    <property type="match status" value="1"/>
</dbReference>
<sequence>MHIIISPAKSLDFKSKAPATNNSEIRFPDEAKEIVTALKGLKPDDLKSLMKISSDLAQLNYGRYQVWKYPFDADEVKAALFAFKGDVYTGLDAISLSEKEINFANEKLRILSGLYGLLRPLDNIMAYRLEMGTKLNVKDTKHLYEFWGDKISQLLQADMEEQGSEVLVNLASNEYFKAINKKAFSKRIVTPVFKDWKGGQYKVISFFAKKARGWMTRFIIQNQISRPEDLIAFSEGGYYYKPELSKSDSPVFVRDHEG</sequence>
<comment type="caution">
    <text evidence="2">The sequence shown here is derived from an EMBL/GenBank/DDBJ whole genome shotgun (WGS) entry which is preliminary data.</text>
</comment>
<dbReference type="GO" id="GO:0033194">
    <property type="term" value="P:response to hydroperoxide"/>
    <property type="evidence" value="ECO:0007669"/>
    <property type="project" value="TreeGrafter"/>
</dbReference>
<gene>
    <name evidence="2" type="primary">yaaA</name>
    <name evidence="2" type="ORF">KDU71_19515</name>
</gene>
<dbReference type="GO" id="GO:0005829">
    <property type="term" value="C:cytosol"/>
    <property type="evidence" value="ECO:0007669"/>
    <property type="project" value="TreeGrafter"/>
</dbReference>
<dbReference type="HAMAP" id="MF_00652">
    <property type="entry name" value="UPF0246"/>
    <property type="match status" value="1"/>
</dbReference>